<evidence type="ECO:0000256" key="2">
    <source>
        <dbReference type="ARBA" id="ARBA00022525"/>
    </source>
</evidence>
<keyword evidence="2" id="KW-0964">Secreted</keyword>
<comment type="subcellular location">
    <subcellularLocation>
        <location evidence="1">Secreted</location>
    </subcellularLocation>
</comment>
<dbReference type="Gene3D" id="4.10.410.10">
    <property type="entry name" value="Pancreatic trypsin inhibitor Kunitz domain"/>
    <property type="match status" value="2"/>
</dbReference>
<feature type="domain" description="BPTI/Kunitz inhibitor" evidence="7">
    <location>
        <begin position="85"/>
        <end position="135"/>
    </location>
</feature>
<name>A0ABD2PVY5_9PLAT</name>
<dbReference type="SUPFAM" id="SSF57362">
    <property type="entry name" value="BPTI-like"/>
    <property type="match status" value="2"/>
</dbReference>
<dbReference type="GO" id="GO:0005576">
    <property type="term" value="C:extracellular region"/>
    <property type="evidence" value="ECO:0007669"/>
    <property type="project" value="UniProtKB-SubCell"/>
</dbReference>
<evidence type="ECO:0000313" key="8">
    <source>
        <dbReference type="EMBL" id="KAL3311585.1"/>
    </source>
</evidence>
<keyword evidence="5" id="KW-1015">Disulfide bond</keyword>
<dbReference type="SMART" id="SM00131">
    <property type="entry name" value="KU"/>
    <property type="match status" value="2"/>
</dbReference>
<dbReference type="CDD" id="cd00109">
    <property type="entry name" value="Kunitz-type"/>
    <property type="match status" value="1"/>
</dbReference>
<dbReference type="GO" id="GO:0004867">
    <property type="term" value="F:serine-type endopeptidase inhibitor activity"/>
    <property type="evidence" value="ECO:0007669"/>
    <property type="project" value="UniProtKB-KW"/>
</dbReference>
<dbReference type="PANTHER" id="PTHR10083:SF376">
    <property type="entry name" value="SERINE PEPTIDASE INHIBITOR, KUNITZ TYPE, 3"/>
    <property type="match status" value="1"/>
</dbReference>
<keyword evidence="3" id="KW-0646">Protease inhibitor</keyword>
<dbReference type="PROSITE" id="PS00280">
    <property type="entry name" value="BPTI_KUNITZ_1"/>
    <property type="match status" value="2"/>
</dbReference>
<evidence type="ECO:0000256" key="4">
    <source>
        <dbReference type="ARBA" id="ARBA00022900"/>
    </source>
</evidence>
<dbReference type="PROSITE" id="PS50279">
    <property type="entry name" value="BPTI_KUNITZ_2"/>
    <property type="match status" value="2"/>
</dbReference>
<reference evidence="8 9" key="1">
    <citation type="submission" date="2024-11" db="EMBL/GenBank/DDBJ databases">
        <title>Adaptive evolution of stress response genes in parasites aligns with host niche diversity.</title>
        <authorList>
            <person name="Hahn C."/>
            <person name="Resl P."/>
        </authorList>
    </citation>
    <scope>NUCLEOTIDE SEQUENCE [LARGE SCALE GENOMIC DNA]</scope>
    <source>
        <strain evidence="8">EGGRZ-B1_66</strain>
        <tissue evidence="8">Body</tissue>
    </source>
</reference>
<feature type="signal peptide" evidence="6">
    <location>
        <begin position="1"/>
        <end position="19"/>
    </location>
</feature>
<dbReference type="FunFam" id="4.10.410.10:FF:000020">
    <property type="entry name" value="Collagen, type VI, alpha 3"/>
    <property type="match status" value="1"/>
</dbReference>
<dbReference type="Proteomes" id="UP001626550">
    <property type="component" value="Unassembled WGS sequence"/>
</dbReference>
<proteinExistence type="predicted"/>
<keyword evidence="6" id="KW-0732">Signal</keyword>
<feature type="domain" description="BPTI/Kunitz inhibitor" evidence="7">
    <location>
        <begin position="24"/>
        <end position="74"/>
    </location>
</feature>
<organism evidence="8 9">
    <name type="scientific">Cichlidogyrus casuarinus</name>
    <dbReference type="NCBI Taxonomy" id="1844966"/>
    <lineage>
        <taxon>Eukaryota</taxon>
        <taxon>Metazoa</taxon>
        <taxon>Spiralia</taxon>
        <taxon>Lophotrochozoa</taxon>
        <taxon>Platyhelminthes</taxon>
        <taxon>Monogenea</taxon>
        <taxon>Monopisthocotylea</taxon>
        <taxon>Dactylogyridea</taxon>
        <taxon>Ancyrocephalidae</taxon>
        <taxon>Cichlidogyrus</taxon>
    </lineage>
</organism>
<comment type="caution">
    <text evidence="8">The sequence shown here is derived from an EMBL/GenBank/DDBJ whole genome shotgun (WGS) entry which is preliminary data.</text>
</comment>
<evidence type="ECO:0000256" key="6">
    <source>
        <dbReference type="SAM" id="SignalP"/>
    </source>
</evidence>
<feature type="chain" id="PRO_5044891637" description="BPTI/Kunitz inhibitor domain-containing protein" evidence="6">
    <location>
        <begin position="20"/>
        <end position="139"/>
    </location>
</feature>
<evidence type="ECO:0000256" key="1">
    <source>
        <dbReference type="ARBA" id="ARBA00004613"/>
    </source>
</evidence>
<evidence type="ECO:0000313" key="9">
    <source>
        <dbReference type="Proteomes" id="UP001626550"/>
    </source>
</evidence>
<dbReference type="PRINTS" id="PR00759">
    <property type="entry name" value="BASICPTASE"/>
</dbReference>
<dbReference type="AlphaFoldDB" id="A0ABD2PVY5"/>
<keyword evidence="4" id="KW-0722">Serine protease inhibitor</keyword>
<gene>
    <name evidence="8" type="ORF">Ciccas_009832</name>
</gene>
<protein>
    <recommendedName>
        <fullName evidence="7">BPTI/Kunitz inhibitor domain-containing protein</fullName>
    </recommendedName>
</protein>
<evidence type="ECO:0000256" key="3">
    <source>
        <dbReference type="ARBA" id="ARBA00022690"/>
    </source>
</evidence>
<dbReference type="PANTHER" id="PTHR10083">
    <property type="entry name" value="KUNITZ-TYPE PROTEASE INHIBITOR-RELATED"/>
    <property type="match status" value="1"/>
</dbReference>
<dbReference type="InterPro" id="IPR002223">
    <property type="entry name" value="Kunitz_BPTI"/>
</dbReference>
<evidence type="ECO:0000259" key="7">
    <source>
        <dbReference type="PROSITE" id="PS50279"/>
    </source>
</evidence>
<dbReference type="EMBL" id="JBJKFK010002129">
    <property type="protein sequence ID" value="KAL3311585.1"/>
    <property type="molecule type" value="Genomic_DNA"/>
</dbReference>
<dbReference type="InterPro" id="IPR020901">
    <property type="entry name" value="Prtase_inh_Kunz-CS"/>
</dbReference>
<sequence length="139" mass="15370">MSPYASFIILLTAIGLAAGQSYNCQDQIEKKSCGQTVNKWRFDEKSSSCIQFAYGGCAGNQNKFDSRSDCEEKCNKKAKAVTVNCNDPKVEGPCRAGKKRYYYNKDTKKCVSFFWGGCHPNGNNFLDEAACKTACVRAV</sequence>
<dbReference type="InterPro" id="IPR050098">
    <property type="entry name" value="TFPI/VKTCI-like"/>
</dbReference>
<dbReference type="Pfam" id="PF00014">
    <property type="entry name" value="Kunitz_BPTI"/>
    <property type="match status" value="2"/>
</dbReference>
<keyword evidence="9" id="KW-1185">Reference proteome</keyword>
<accession>A0ABD2PVY5</accession>
<evidence type="ECO:0000256" key="5">
    <source>
        <dbReference type="ARBA" id="ARBA00023157"/>
    </source>
</evidence>
<dbReference type="InterPro" id="IPR036880">
    <property type="entry name" value="Kunitz_BPTI_sf"/>
</dbReference>